<keyword evidence="3" id="KW-0547">Nucleotide-binding</keyword>
<dbReference type="PANTHER" id="PTHR42921">
    <property type="entry name" value="ACETOACETYL-COA SYNTHETASE"/>
    <property type="match status" value="1"/>
</dbReference>
<dbReference type="Pfam" id="PF16177">
    <property type="entry name" value="ACAS_N"/>
    <property type="match status" value="1"/>
</dbReference>
<dbReference type="AlphaFoldDB" id="A0A0F5FSZ1"/>
<dbReference type="GO" id="GO:0005524">
    <property type="term" value="F:ATP binding"/>
    <property type="evidence" value="ECO:0007669"/>
    <property type="project" value="UniProtKB-KW"/>
</dbReference>
<sequence>MGERVASDIVWSPSAAWVRDANMTRFAQSIGFADLPYDMMHRWSISDPGEFWSAVWDFARVVGDKGSVTFEPPPDGTMLGARWFPEARLNFAENLLRGADNALAVIESDETGIARRVSMGELRAQVARIADGLLRAGVGPGDCVGGVLPNRIEGLVALLATASIGAVWSSCSPDFGAAAILDRLGQIAPKVLFAAPRYRYGGREHDIGARLAEVVSGIPSLSAIVLTDGTDAPFEATSWREFGSAGALLRYARLPFSQPLYVLYTSGTTGKPKAIVHSAGGVLLQHLKEHQLHCDLKPGDTIGWYTNTAWMMYHWLISSLASGATIVLTDGAAIPKREDGLDVGLLWRLVESAGLTHLGISPKFMHAVAEAGYRPSDRTDLATLRVLMSAGAPVAPDQYDWVYSAVKPDMMFASISGGTEIIGCFLIGSPTLPVRRGQLTCKALGHAVQVLDTRGVPAIGRKGDLVCTEPFPSMPLTFWGEGGDARYFDTYFSQRPGIWTHGDLAEETIHGSGVVYGRTDTTLKPGGVRIGTSEIYATVEKFHEIADCVVFGAPKNNDEEIVLCLQPAGAGISPDLAARIRKAIRESASPRHVPHRIHAVPGVPYTLNGKRVESAARAVVIGEIVKNLDSLSNPEILDFYRNLARETPL</sequence>
<dbReference type="Gene3D" id="3.40.50.12780">
    <property type="entry name" value="N-terminal domain of ligase-like"/>
    <property type="match status" value="1"/>
</dbReference>
<dbReference type="InterPro" id="IPR000873">
    <property type="entry name" value="AMP-dep_synth/lig_dom"/>
</dbReference>
<evidence type="ECO:0000313" key="9">
    <source>
        <dbReference type="Proteomes" id="UP000033632"/>
    </source>
</evidence>
<comment type="similarity">
    <text evidence="1">Belongs to the ATP-dependent AMP-binding enzyme family.</text>
</comment>
<dbReference type="GO" id="GO:0030729">
    <property type="term" value="F:acetoacetate-CoA ligase activity"/>
    <property type="evidence" value="ECO:0007669"/>
    <property type="project" value="InterPro"/>
</dbReference>
<keyword evidence="2" id="KW-0436">Ligase</keyword>
<evidence type="ECO:0000313" key="8">
    <source>
        <dbReference type="EMBL" id="KKB11287.1"/>
    </source>
</evidence>
<evidence type="ECO:0000256" key="3">
    <source>
        <dbReference type="ARBA" id="ARBA00022741"/>
    </source>
</evidence>
<evidence type="ECO:0000256" key="2">
    <source>
        <dbReference type="ARBA" id="ARBA00022598"/>
    </source>
</evidence>
<dbReference type="EMBL" id="JZEX01000119">
    <property type="protein sequence ID" value="KKB11287.1"/>
    <property type="molecule type" value="Genomic_DNA"/>
</dbReference>
<feature type="domain" description="Acetyl-coenzyme A synthetase N-terminal" evidence="7">
    <location>
        <begin position="37"/>
        <end position="94"/>
    </location>
</feature>
<dbReference type="GO" id="GO:0006629">
    <property type="term" value="P:lipid metabolic process"/>
    <property type="evidence" value="ECO:0007669"/>
    <property type="project" value="InterPro"/>
</dbReference>
<dbReference type="InterPro" id="IPR042099">
    <property type="entry name" value="ANL_N_sf"/>
</dbReference>
<feature type="domain" description="AMP-binding enzyme C-terminal" evidence="6">
    <location>
        <begin position="541"/>
        <end position="610"/>
    </location>
</feature>
<dbReference type="Pfam" id="PF00501">
    <property type="entry name" value="AMP-binding"/>
    <property type="match status" value="1"/>
</dbReference>
<proteinExistence type="inferred from homology"/>
<keyword evidence="9" id="KW-1185">Reference proteome</keyword>
<dbReference type="Pfam" id="PF13193">
    <property type="entry name" value="AMP-binding_C"/>
    <property type="match status" value="1"/>
</dbReference>
<evidence type="ECO:0000259" key="7">
    <source>
        <dbReference type="Pfam" id="PF16177"/>
    </source>
</evidence>
<dbReference type="InterPro" id="IPR020845">
    <property type="entry name" value="AMP-binding_CS"/>
</dbReference>
<dbReference type="NCBIfam" id="TIGR01217">
    <property type="entry name" value="ac_ac_CoA_syn"/>
    <property type="match status" value="1"/>
</dbReference>
<organism evidence="8 9">
    <name type="scientific">Devosia geojensis</name>
    <dbReference type="NCBI Taxonomy" id="443610"/>
    <lineage>
        <taxon>Bacteria</taxon>
        <taxon>Pseudomonadati</taxon>
        <taxon>Pseudomonadota</taxon>
        <taxon>Alphaproteobacteria</taxon>
        <taxon>Hyphomicrobiales</taxon>
        <taxon>Devosiaceae</taxon>
        <taxon>Devosia</taxon>
    </lineage>
</organism>
<dbReference type="InterPro" id="IPR045851">
    <property type="entry name" value="AMP-bd_C_sf"/>
</dbReference>
<dbReference type="InterPro" id="IPR005914">
    <property type="entry name" value="Acac_CoA_synth"/>
</dbReference>
<keyword evidence="4" id="KW-0067">ATP-binding</keyword>
<dbReference type="Gene3D" id="3.30.300.30">
    <property type="match status" value="1"/>
</dbReference>
<dbReference type="NCBIfam" id="NF002937">
    <property type="entry name" value="PRK03584.1"/>
    <property type="match status" value="1"/>
</dbReference>
<dbReference type="PANTHER" id="PTHR42921:SF1">
    <property type="entry name" value="ACETOACETYL-COA SYNTHETASE"/>
    <property type="match status" value="1"/>
</dbReference>
<dbReference type="Proteomes" id="UP000033632">
    <property type="component" value="Unassembled WGS sequence"/>
</dbReference>
<dbReference type="SUPFAM" id="SSF56801">
    <property type="entry name" value="Acetyl-CoA synthetase-like"/>
    <property type="match status" value="1"/>
</dbReference>
<dbReference type="PROSITE" id="PS00455">
    <property type="entry name" value="AMP_BINDING"/>
    <property type="match status" value="1"/>
</dbReference>
<dbReference type="InterPro" id="IPR032387">
    <property type="entry name" value="ACAS_N"/>
</dbReference>
<comment type="caution">
    <text evidence="8">The sequence shown here is derived from an EMBL/GenBank/DDBJ whole genome shotgun (WGS) entry which is preliminary data.</text>
</comment>
<dbReference type="InterPro" id="IPR025110">
    <property type="entry name" value="AMP-bd_C"/>
</dbReference>
<evidence type="ECO:0000256" key="1">
    <source>
        <dbReference type="ARBA" id="ARBA00006432"/>
    </source>
</evidence>
<evidence type="ECO:0000259" key="5">
    <source>
        <dbReference type="Pfam" id="PF00501"/>
    </source>
</evidence>
<feature type="domain" description="AMP-dependent synthetase/ligase" evidence="5">
    <location>
        <begin position="103"/>
        <end position="470"/>
    </location>
</feature>
<dbReference type="PATRIC" id="fig|443610.3.peg.897"/>
<accession>A0A0F5FSZ1</accession>
<dbReference type="STRING" id="443610.VE25_13280"/>
<reference evidence="8 9" key="1">
    <citation type="submission" date="2015-03" db="EMBL/GenBank/DDBJ databases">
        <authorList>
            <person name="Hassan Y.I."/>
            <person name="Lepp D."/>
            <person name="Li X.-Z."/>
            <person name="Zhou T."/>
        </authorList>
    </citation>
    <scope>NUCLEOTIDE SEQUENCE [LARGE SCALE GENOMIC DNA]</scope>
    <source>
        <strain evidence="8 9">BD-c194</strain>
    </source>
</reference>
<protein>
    <submittedName>
        <fullName evidence="8">Acetoacetyl-CoA synthase</fullName>
    </submittedName>
</protein>
<name>A0A0F5FSZ1_9HYPH</name>
<evidence type="ECO:0000256" key="4">
    <source>
        <dbReference type="ARBA" id="ARBA00022840"/>
    </source>
</evidence>
<evidence type="ECO:0000259" key="6">
    <source>
        <dbReference type="Pfam" id="PF13193"/>
    </source>
</evidence>
<gene>
    <name evidence="8" type="ORF">VE25_13280</name>
</gene>